<dbReference type="Proteomes" id="UP001163324">
    <property type="component" value="Chromosome 2"/>
</dbReference>
<organism evidence="1 2">
    <name type="scientific">Trichothecium roseum</name>
    <dbReference type="NCBI Taxonomy" id="47278"/>
    <lineage>
        <taxon>Eukaryota</taxon>
        <taxon>Fungi</taxon>
        <taxon>Dikarya</taxon>
        <taxon>Ascomycota</taxon>
        <taxon>Pezizomycotina</taxon>
        <taxon>Sordariomycetes</taxon>
        <taxon>Hypocreomycetidae</taxon>
        <taxon>Hypocreales</taxon>
        <taxon>Hypocreales incertae sedis</taxon>
        <taxon>Trichothecium</taxon>
    </lineage>
</organism>
<gene>
    <name evidence="1" type="ORF">N3K66_002809</name>
</gene>
<accession>A0ACC0VC39</accession>
<proteinExistence type="predicted"/>
<sequence length="697" mass="76708">MPQAVRRRRPPTSCLTCRQRKVRCNQSKPCSNCLRNNNGHGCVYDAPHPAAGGAAAARKAPDDARRREPISGVKVIAETDRGLAPVLPQKATAPSSTSTPGSNLETMSSRLGGTFHIQCEDSTPDQRGTIARSATSKARLFGPSHWALPIMMLVRDVLDTVDADAEGAVAAWLGIEKCKTLARGIKAQRQPTWPSPPTSELPSKDVTDSLVDCYVATCESVYRILHVPIFRARYEALWEPGAMPDTAFFVQVKLVLALGAITHDDKFLLRSSAVKWIREAQAWASEPKLGLDIQSLQTDLLLLLAQERLNVSGNLMWISVGALVRKAVYMGLHRDPSYIPRGSTLDDEMHRRVWNTILEVALQSSLACGGPPFLSLDDFDATPPRNFDDESLLAGDTMPAPDDRYTCMSVPIALRKTFAARLSMVTFLNSLGSPSTYEETNRLDRELRAAYKKLKLSLQSCGGTASSPGPSNFDIYALEILTHRYLSTLHAPYFSASLHDSKYAYSRQVVVESSLKIWQALHSPQYDDGPIPDEHGQALRRPCMLRRLVICSSGFFPTTCMQAAVFIAMELRAQLQQQDMNLGPIRLRPDLLSVLDEAEPFSLGVLSAGETNVKGYLLMSIITTQVRGLIAGVPQEELAKAMVIAAERQDDTTNDYSNIAPAMPMEDMGEMGYSLSDALFGSFDMEPFTWMFSNTDD</sequence>
<reference evidence="1" key="1">
    <citation type="submission" date="2022-10" db="EMBL/GenBank/DDBJ databases">
        <title>Complete Genome of Trichothecium roseum strain YXFP-22015, a Plant Pathogen Isolated from Citrus.</title>
        <authorList>
            <person name="Wang Y."/>
            <person name="Zhu L."/>
        </authorList>
    </citation>
    <scope>NUCLEOTIDE SEQUENCE</scope>
    <source>
        <strain evidence="1">YXFP-22015</strain>
    </source>
</reference>
<comment type="caution">
    <text evidence="1">The sequence shown here is derived from an EMBL/GenBank/DDBJ whole genome shotgun (WGS) entry which is preliminary data.</text>
</comment>
<keyword evidence="2" id="KW-1185">Reference proteome</keyword>
<name>A0ACC0VC39_9HYPO</name>
<evidence type="ECO:0000313" key="2">
    <source>
        <dbReference type="Proteomes" id="UP001163324"/>
    </source>
</evidence>
<dbReference type="EMBL" id="CM047941">
    <property type="protein sequence ID" value="KAI9903457.1"/>
    <property type="molecule type" value="Genomic_DNA"/>
</dbReference>
<evidence type="ECO:0000313" key="1">
    <source>
        <dbReference type="EMBL" id="KAI9903457.1"/>
    </source>
</evidence>
<protein>
    <submittedName>
        <fullName evidence="1">Uncharacterized protein</fullName>
    </submittedName>
</protein>